<evidence type="ECO:0000259" key="16">
    <source>
        <dbReference type="SMART" id="SM00645"/>
    </source>
</evidence>
<evidence type="ECO:0000256" key="13">
    <source>
        <dbReference type="ARBA" id="ARBA00040196"/>
    </source>
</evidence>
<dbReference type="InterPro" id="IPR000668">
    <property type="entry name" value="Peptidase_C1A_C"/>
</dbReference>
<dbReference type="GO" id="GO:0042583">
    <property type="term" value="C:chromaffin granule"/>
    <property type="evidence" value="ECO:0007669"/>
    <property type="project" value="UniProtKB-SubCell"/>
</dbReference>
<evidence type="ECO:0000256" key="3">
    <source>
        <dbReference type="ARBA" id="ARBA00004465"/>
    </source>
</evidence>
<evidence type="ECO:0000313" key="18">
    <source>
        <dbReference type="Proteomes" id="UP000386466"/>
    </source>
</evidence>
<keyword evidence="7" id="KW-0788">Thiol protease</keyword>
<comment type="subunit">
    <text evidence="15">Dimer of a heavy and a light chain linked by disulfide bonds. Interacts with Long isoform of CD74/Ii chain; the interaction stabilizes the conformation of mature CTSL.</text>
</comment>
<dbReference type="SUPFAM" id="SSF54001">
    <property type="entry name" value="Cysteine proteinases"/>
    <property type="match status" value="1"/>
</dbReference>
<evidence type="ECO:0000256" key="4">
    <source>
        <dbReference type="ARBA" id="ARBA00008455"/>
    </source>
</evidence>
<dbReference type="PRINTS" id="PR00705">
    <property type="entry name" value="PAPAIN"/>
</dbReference>
<accession>A0A485P5P9</accession>
<dbReference type="Pfam" id="PF08246">
    <property type="entry name" value="Inhibitor_I29"/>
    <property type="match status" value="1"/>
</dbReference>
<proteinExistence type="inferred from homology"/>
<keyword evidence="10" id="KW-0968">Cytoplasmic vesicle</keyword>
<dbReference type="EC" id="3.4.22.15" evidence="12"/>
<evidence type="ECO:0000313" key="17">
    <source>
        <dbReference type="EMBL" id="VFV39624.1"/>
    </source>
</evidence>
<evidence type="ECO:0000256" key="9">
    <source>
        <dbReference type="ARBA" id="ARBA00023157"/>
    </source>
</evidence>
<evidence type="ECO:0000256" key="11">
    <source>
        <dbReference type="ARBA" id="ARBA00036319"/>
    </source>
</evidence>
<dbReference type="InterPro" id="IPR013201">
    <property type="entry name" value="Prot_inhib_I29"/>
</dbReference>
<comment type="subcellular location">
    <subcellularLocation>
        <location evidence="3">Apical cell membrane</location>
        <topology evidence="3">Peripheral membrane protein</topology>
        <orientation evidence="3">Extracellular side</orientation>
    </subcellularLocation>
    <subcellularLocation>
        <location evidence="2">Cytoplasmic vesicle</location>
        <location evidence="2">Secretory vesicle</location>
        <location evidence="2">Chromaffin granule</location>
    </subcellularLocation>
    <subcellularLocation>
        <location evidence="1">Secreted</location>
        <location evidence="1">Extracellular space</location>
    </subcellularLocation>
</comment>
<keyword evidence="6" id="KW-0378">Hydrolase</keyword>
<dbReference type="Proteomes" id="UP000386466">
    <property type="component" value="Unassembled WGS sequence"/>
</dbReference>
<dbReference type="EMBL" id="CAAGRJ010027572">
    <property type="protein sequence ID" value="VFV39624.1"/>
    <property type="molecule type" value="Genomic_DNA"/>
</dbReference>
<dbReference type="InterPro" id="IPR013128">
    <property type="entry name" value="Peptidase_C1A"/>
</dbReference>
<evidence type="ECO:0000256" key="10">
    <source>
        <dbReference type="ARBA" id="ARBA00023329"/>
    </source>
</evidence>
<dbReference type="GO" id="GO:0005576">
    <property type="term" value="C:extracellular region"/>
    <property type="evidence" value="ECO:0007669"/>
    <property type="project" value="UniProtKB-SubCell"/>
</dbReference>
<dbReference type="GO" id="GO:0006508">
    <property type="term" value="P:proteolysis"/>
    <property type="evidence" value="ECO:0007669"/>
    <property type="project" value="UniProtKB-KW"/>
</dbReference>
<dbReference type="CDD" id="cd02248">
    <property type="entry name" value="Peptidase_C1A"/>
    <property type="match status" value="1"/>
</dbReference>
<feature type="domain" description="Peptidase C1A papain C-terminal" evidence="16">
    <location>
        <begin position="57"/>
        <end position="188"/>
    </location>
</feature>
<reference evidence="17 18" key="1">
    <citation type="submission" date="2019-01" db="EMBL/GenBank/DDBJ databases">
        <authorList>
            <person name="Alioto T."/>
            <person name="Alioto T."/>
        </authorList>
    </citation>
    <scope>NUCLEOTIDE SEQUENCE [LARGE SCALE GENOMIC DNA]</scope>
</reference>
<dbReference type="GO" id="GO:0004197">
    <property type="term" value="F:cysteine-type endopeptidase activity"/>
    <property type="evidence" value="ECO:0007669"/>
    <property type="project" value="UniProtKB-EC"/>
</dbReference>
<evidence type="ECO:0000256" key="5">
    <source>
        <dbReference type="ARBA" id="ARBA00022670"/>
    </source>
</evidence>
<gene>
    <name evidence="17" type="ORF">LYPA_23C008284</name>
</gene>
<sequence>MIEQHNREHSQGKHSFTMAMNGFGDMTSEEFKQVLNDLKIQKHKKGKVFQAPLFAKIPSSVDWREKGYVTSVKDQGDCCSCRAFSATGALEGQMFQKTGKLVSLSEQNLADCSWTHGNKGCHGGLMDKASIYYDPKCSNKHLNHGVLVVGYGFEGEESDNKKYWTVNNRYKKPKIFIFGIEKEILLASVFGYRSSNL</sequence>
<evidence type="ECO:0000256" key="2">
    <source>
        <dbReference type="ARBA" id="ARBA00004248"/>
    </source>
</evidence>
<evidence type="ECO:0000256" key="6">
    <source>
        <dbReference type="ARBA" id="ARBA00022801"/>
    </source>
</evidence>
<dbReference type="FunFam" id="3.90.70.10:FF:000332">
    <property type="entry name" value="Cathepsin L1"/>
    <property type="match status" value="1"/>
</dbReference>
<evidence type="ECO:0000256" key="1">
    <source>
        <dbReference type="ARBA" id="ARBA00004239"/>
    </source>
</evidence>
<protein>
    <recommendedName>
        <fullName evidence="13">Procathepsin L</fullName>
        <ecNumber evidence="12">3.4.22.15</ecNumber>
    </recommendedName>
    <alternativeName>
        <fullName evidence="14">Cathepsin L1</fullName>
    </alternativeName>
</protein>
<comment type="similarity">
    <text evidence="4">Belongs to the peptidase C1 family.</text>
</comment>
<evidence type="ECO:0000256" key="15">
    <source>
        <dbReference type="ARBA" id="ARBA00064961"/>
    </source>
</evidence>
<keyword evidence="5" id="KW-0645">Protease</keyword>
<dbReference type="PANTHER" id="PTHR12411">
    <property type="entry name" value="CYSTEINE PROTEASE FAMILY C1-RELATED"/>
    <property type="match status" value="1"/>
</dbReference>
<dbReference type="Pfam" id="PF00112">
    <property type="entry name" value="Peptidase_C1"/>
    <property type="match status" value="1"/>
</dbReference>
<comment type="catalytic activity">
    <reaction evidence="11">
        <text>Specificity close to that of papain. As compared to cathepsin B, cathepsin L exhibits higher activity toward protein substrates, but has little activity on Z-Arg-Arg-NHMec, and no peptidyl-dipeptidase activity.</text>
        <dbReference type="EC" id="3.4.22.15"/>
    </reaction>
</comment>
<dbReference type="AlphaFoldDB" id="A0A485P5P9"/>
<evidence type="ECO:0000256" key="12">
    <source>
        <dbReference type="ARBA" id="ARBA00038911"/>
    </source>
</evidence>
<dbReference type="Gene3D" id="3.90.70.10">
    <property type="entry name" value="Cysteine proteinases"/>
    <property type="match status" value="2"/>
</dbReference>
<organism evidence="17 18">
    <name type="scientific">Lynx pardinus</name>
    <name type="common">Iberian lynx</name>
    <name type="synonym">Felis pardina</name>
    <dbReference type="NCBI Taxonomy" id="191816"/>
    <lineage>
        <taxon>Eukaryota</taxon>
        <taxon>Metazoa</taxon>
        <taxon>Chordata</taxon>
        <taxon>Craniata</taxon>
        <taxon>Vertebrata</taxon>
        <taxon>Euteleostomi</taxon>
        <taxon>Mammalia</taxon>
        <taxon>Eutheria</taxon>
        <taxon>Laurasiatheria</taxon>
        <taxon>Carnivora</taxon>
        <taxon>Feliformia</taxon>
        <taxon>Felidae</taxon>
        <taxon>Felinae</taxon>
        <taxon>Lynx</taxon>
    </lineage>
</organism>
<keyword evidence="8" id="KW-0862">Zinc</keyword>
<dbReference type="PROSITE" id="PS00639">
    <property type="entry name" value="THIOL_PROTEASE_HIS"/>
    <property type="match status" value="1"/>
</dbReference>
<evidence type="ECO:0000256" key="7">
    <source>
        <dbReference type="ARBA" id="ARBA00022807"/>
    </source>
</evidence>
<keyword evidence="9" id="KW-1015">Disulfide bond</keyword>
<dbReference type="InterPro" id="IPR039417">
    <property type="entry name" value="Peptidase_C1A_papain-like"/>
</dbReference>
<dbReference type="GO" id="GO:0016324">
    <property type="term" value="C:apical plasma membrane"/>
    <property type="evidence" value="ECO:0007669"/>
    <property type="project" value="UniProtKB-SubCell"/>
</dbReference>
<dbReference type="SMART" id="SM00645">
    <property type="entry name" value="Pept_C1"/>
    <property type="match status" value="1"/>
</dbReference>
<name>A0A485P5P9_LYNPA</name>
<evidence type="ECO:0000256" key="14">
    <source>
        <dbReference type="ARBA" id="ARBA00042908"/>
    </source>
</evidence>
<keyword evidence="18" id="KW-1185">Reference proteome</keyword>
<evidence type="ECO:0000256" key="8">
    <source>
        <dbReference type="ARBA" id="ARBA00022833"/>
    </source>
</evidence>
<dbReference type="InterPro" id="IPR025660">
    <property type="entry name" value="Pept_his_AS"/>
</dbReference>
<dbReference type="InterPro" id="IPR038765">
    <property type="entry name" value="Papain-like_cys_pep_sf"/>
</dbReference>